<dbReference type="AlphaFoldDB" id="A0A3E4ZD42"/>
<comment type="caution">
    <text evidence="1">The sequence shown here is derived from an EMBL/GenBank/DDBJ whole genome shotgun (WGS) entry which is preliminary data.</text>
</comment>
<dbReference type="Pfam" id="PF13149">
    <property type="entry name" value="Mfa_like_1"/>
    <property type="match status" value="1"/>
</dbReference>
<sequence>MKRNIFWTILFLLTGGCTNEMIETSHHTLHIKGNEIGYFNSHSHSRLSETNETLPTRSNITFYSQGGIHADELLFTYNGTAWEGDTDLKWEDAQQQAITMSYYPPLYRSHQSFYQEGSLCDQLYASSTTTYGNDINLSFRHLFARIIFNVSSQLNSLIDQIEFIPSLSVINITPETGEISCQQSDTPILMKKDDGGAYVFLIPPATLSIAIRIHTTTGEVHETQLNEYTFASGHEYTCPIKQSGESPGISTVEDFIAFTHLINGESYEGRSLEEFGEKTGETMTYYLLNDLTFTAEESAQIQMIGMYGTSSTSQKRLFNDVFDGQGHSLNDLQYTNPTSGYYYSGLFSGISAEATIKNLIINQAVYNNPDDTNKSSFLAGINKGKIENCIIRNCQIEQIDKKNEFGSISSRNEGNIINCHIGNINLKIATNYGNGITRYNYGGKIMNCAVSNCNFSKVQLGGGLICNRTRDGEIQNCYITGSASSTSKCNAISLVAEESNIIRCCFYPQAYTKAPVGTNYTSSPSDSLMKYGSQQSITEETLPQVLNQWVLGSGSQLHPDLSFCLWKKGESLPAILVSP</sequence>
<dbReference type="Proteomes" id="UP000284916">
    <property type="component" value="Unassembled WGS sequence"/>
</dbReference>
<dbReference type="Proteomes" id="UP000260814">
    <property type="component" value="Unassembled WGS sequence"/>
</dbReference>
<accession>A0A3E4ZD42</accession>
<dbReference type="EMBL" id="QROI01000003">
    <property type="protein sequence ID" value="RHL18295.1"/>
    <property type="molecule type" value="Genomic_DNA"/>
</dbReference>
<dbReference type="EMBL" id="QSTW01000002">
    <property type="protein sequence ID" value="RGM93000.1"/>
    <property type="molecule type" value="Genomic_DNA"/>
</dbReference>
<organism evidence="1 4">
    <name type="scientific">Phocaeicola plebeius</name>
    <dbReference type="NCBI Taxonomy" id="310297"/>
    <lineage>
        <taxon>Bacteria</taxon>
        <taxon>Pseudomonadati</taxon>
        <taxon>Bacteroidota</taxon>
        <taxon>Bacteroidia</taxon>
        <taxon>Bacteroidales</taxon>
        <taxon>Bacteroidaceae</taxon>
        <taxon>Phocaeicola</taxon>
    </lineage>
</organism>
<gene>
    <name evidence="3" type="ORF">DW035_03040</name>
    <name evidence="2" type="ORF">DW204_08040</name>
    <name evidence="1" type="ORF">DXB87_02930</name>
</gene>
<evidence type="ECO:0000313" key="1">
    <source>
        <dbReference type="EMBL" id="RGM93000.1"/>
    </source>
</evidence>
<dbReference type="RefSeq" id="WP_117700729.1">
    <property type="nucleotide sequence ID" value="NZ_DBGDRZ010000003.1"/>
</dbReference>
<dbReference type="SUPFAM" id="SSF51126">
    <property type="entry name" value="Pectin lyase-like"/>
    <property type="match status" value="1"/>
</dbReference>
<dbReference type="InterPro" id="IPR011050">
    <property type="entry name" value="Pectin_lyase_fold/virulence"/>
</dbReference>
<reference evidence="4 5" key="1">
    <citation type="submission" date="2018-08" db="EMBL/GenBank/DDBJ databases">
        <title>A genome reference for cultivated species of the human gut microbiota.</title>
        <authorList>
            <person name="Zou Y."/>
            <person name="Xue W."/>
            <person name="Luo G."/>
        </authorList>
    </citation>
    <scope>NUCLEOTIDE SEQUENCE [LARGE SCALE GENOMIC DNA]</scope>
    <source>
        <strain evidence="3 5">AF39-11</strain>
        <strain evidence="2 6">AM17-44</strain>
        <strain evidence="1 4">OM06-2</strain>
    </source>
</reference>
<evidence type="ECO:0000313" key="6">
    <source>
        <dbReference type="Proteomes" id="UP000284998"/>
    </source>
</evidence>
<dbReference type="InterPro" id="IPR025049">
    <property type="entry name" value="Mfa-like_1"/>
</dbReference>
<dbReference type="Proteomes" id="UP000284998">
    <property type="component" value="Unassembled WGS sequence"/>
</dbReference>
<protein>
    <recommendedName>
        <fullName evidence="7">Fimbrillin family protein</fullName>
    </recommendedName>
</protein>
<proteinExistence type="predicted"/>
<evidence type="ECO:0000313" key="2">
    <source>
        <dbReference type="EMBL" id="RHH44771.1"/>
    </source>
</evidence>
<evidence type="ECO:0000313" key="4">
    <source>
        <dbReference type="Proteomes" id="UP000260814"/>
    </source>
</evidence>
<evidence type="ECO:0008006" key="7">
    <source>
        <dbReference type="Google" id="ProtNLM"/>
    </source>
</evidence>
<dbReference type="PROSITE" id="PS51257">
    <property type="entry name" value="PROKAR_LIPOPROTEIN"/>
    <property type="match status" value="1"/>
</dbReference>
<evidence type="ECO:0000313" key="3">
    <source>
        <dbReference type="EMBL" id="RHL18295.1"/>
    </source>
</evidence>
<evidence type="ECO:0000313" key="5">
    <source>
        <dbReference type="Proteomes" id="UP000284916"/>
    </source>
</evidence>
<dbReference type="EMBL" id="QRJS01000016">
    <property type="protein sequence ID" value="RHH44771.1"/>
    <property type="molecule type" value="Genomic_DNA"/>
</dbReference>
<name>A0A3E4ZD42_9BACT</name>